<dbReference type="GO" id="GO:0003677">
    <property type="term" value="F:DNA binding"/>
    <property type="evidence" value="ECO:0007669"/>
    <property type="project" value="UniProtKB-KW"/>
</dbReference>
<accession>A0AAV6Z8B3</accession>
<comment type="subcellular location">
    <subcellularLocation>
        <location evidence="2">Nucleus</location>
    </subcellularLocation>
</comment>
<dbReference type="FunFam" id="3.30.160.60:FF:000100">
    <property type="entry name" value="Zinc finger 45-like"/>
    <property type="match status" value="1"/>
</dbReference>
<keyword evidence="5" id="KW-0677">Repeat</keyword>
<dbReference type="FunFam" id="3.30.160.60:FF:002343">
    <property type="entry name" value="Zinc finger protein 33A"/>
    <property type="match status" value="1"/>
</dbReference>
<sequence length="399" mass="46148">MDLYLIDNLCHCQVPVRCQDVTVHFSLEEWDYIEEHKDQYQDLMLQDPRTLKSQDTTKAKISSGGFHPKFPSRYYLGQNPNFTNLRPELVTLYQSLERPGKSVSDDSEDSSSSDSDLYLRTQYMGGRATESDSSDEDVIYISTQQTQTKRPPLFRREKPMPREGNLLHVYNPRAVAYRPPPAKQIPKINNHAQKMNAMLLKYGEFSRNFHMKPAPPPPRPLLQATRRLFTCTECPKYFTSNGELTRHQRVHRRKKLTCSDCGKLFPYKSHLVRHQSVHKGERAFVCPECGENFLCKSHLVTHLRTHTREKPLVCQDCGKHFSCNSALITHRRIHTGEKPFVCPICGKAFAQSSNLLSHQRGHTGVKKFICRECGKSFAQKNDLNRHLKIHRGQIVFQHM</sequence>
<dbReference type="PANTHER" id="PTHR24394:SF48">
    <property type="entry name" value="ZINC FINGER PROTEIN 771"/>
    <property type="match status" value="1"/>
</dbReference>
<comment type="caution">
    <text evidence="16">The sequence shown here is derived from an EMBL/GenBank/DDBJ whole genome shotgun (WGS) entry which is preliminary data.</text>
</comment>
<dbReference type="Gene3D" id="6.10.140.140">
    <property type="match status" value="1"/>
</dbReference>
<comment type="function">
    <text evidence="1">May be involved in transcriptional regulation.</text>
</comment>
<evidence type="ECO:0000256" key="9">
    <source>
        <dbReference type="ARBA" id="ARBA00023125"/>
    </source>
</evidence>
<dbReference type="PROSITE" id="PS50805">
    <property type="entry name" value="KRAB"/>
    <property type="match status" value="1"/>
</dbReference>
<feature type="domain" description="C2H2-type" evidence="14">
    <location>
        <begin position="340"/>
        <end position="367"/>
    </location>
</feature>
<dbReference type="FunFam" id="3.30.160.60:FF:000534">
    <property type="entry name" value="zinc finger protein 674"/>
    <property type="match status" value="1"/>
</dbReference>
<keyword evidence="6 12" id="KW-0863">Zinc-finger</keyword>
<dbReference type="GO" id="GO:0000981">
    <property type="term" value="F:DNA-binding transcription factor activity, RNA polymerase II-specific"/>
    <property type="evidence" value="ECO:0007669"/>
    <property type="project" value="TreeGrafter"/>
</dbReference>
<evidence type="ECO:0000259" key="15">
    <source>
        <dbReference type="PROSITE" id="PS50805"/>
    </source>
</evidence>
<dbReference type="EMBL" id="WNYA01003181">
    <property type="protein sequence ID" value="KAG8543575.1"/>
    <property type="molecule type" value="Genomic_DNA"/>
</dbReference>
<evidence type="ECO:0000256" key="1">
    <source>
        <dbReference type="ARBA" id="ARBA00003767"/>
    </source>
</evidence>
<feature type="domain" description="C2H2-type" evidence="14">
    <location>
        <begin position="312"/>
        <end position="339"/>
    </location>
</feature>
<dbReference type="PROSITE" id="PS00028">
    <property type="entry name" value="ZINC_FINGER_C2H2_1"/>
    <property type="match status" value="6"/>
</dbReference>
<evidence type="ECO:0000256" key="11">
    <source>
        <dbReference type="ARBA" id="ARBA00023242"/>
    </source>
</evidence>
<evidence type="ECO:0000313" key="16">
    <source>
        <dbReference type="EMBL" id="KAG8543575.1"/>
    </source>
</evidence>
<dbReference type="Pfam" id="PF13894">
    <property type="entry name" value="zf-C2H2_4"/>
    <property type="match status" value="1"/>
</dbReference>
<dbReference type="FunFam" id="3.30.160.60:FF:000029">
    <property type="entry name" value="GLI family zinc finger 4"/>
    <property type="match status" value="1"/>
</dbReference>
<evidence type="ECO:0000256" key="12">
    <source>
        <dbReference type="PROSITE-ProRule" id="PRU00042"/>
    </source>
</evidence>
<evidence type="ECO:0000256" key="6">
    <source>
        <dbReference type="ARBA" id="ARBA00022771"/>
    </source>
</evidence>
<dbReference type="GO" id="GO:0005634">
    <property type="term" value="C:nucleus"/>
    <property type="evidence" value="ECO:0007669"/>
    <property type="project" value="UniProtKB-SubCell"/>
</dbReference>
<dbReference type="SUPFAM" id="SSF109640">
    <property type="entry name" value="KRAB domain (Kruppel-associated box)"/>
    <property type="match status" value="1"/>
</dbReference>
<keyword evidence="8" id="KW-0805">Transcription regulation</keyword>
<evidence type="ECO:0000259" key="14">
    <source>
        <dbReference type="PROSITE" id="PS50157"/>
    </source>
</evidence>
<dbReference type="FunFam" id="3.30.160.60:FF:000478">
    <property type="entry name" value="Zinc finger protein 133"/>
    <property type="match status" value="1"/>
</dbReference>
<gene>
    <name evidence="16" type="ORF">GDO81_024282</name>
</gene>
<keyword evidence="11" id="KW-0539">Nucleus</keyword>
<evidence type="ECO:0000256" key="7">
    <source>
        <dbReference type="ARBA" id="ARBA00022833"/>
    </source>
</evidence>
<dbReference type="Gene3D" id="3.30.160.60">
    <property type="entry name" value="Classic Zinc Finger"/>
    <property type="match status" value="6"/>
</dbReference>
<dbReference type="AlphaFoldDB" id="A0AAV6Z8B3"/>
<organism evidence="16 17">
    <name type="scientific">Engystomops pustulosus</name>
    <name type="common">Tungara frog</name>
    <name type="synonym">Physalaemus pustulosus</name>
    <dbReference type="NCBI Taxonomy" id="76066"/>
    <lineage>
        <taxon>Eukaryota</taxon>
        <taxon>Metazoa</taxon>
        <taxon>Chordata</taxon>
        <taxon>Craniata</taxon>
        <taxon>Vertebrata</taxon>
        <taxon>Euteleostomi</taxon>
        <taxon>Amphibia</taxon>
        <taxon>Batrachia</taxon>
        <taxon>Anura</taxon>
        <taxon>Neobatrachia</taxon>
        <taxon>Hyloidea</taxon>
        <taxon>Leptodactylidae</taxon>
        <taxon>Leiuperinae</taxon>
        <taxon>Engystomops</taxon>
    </lineage>
</organism>
<dbReference type="GO" id="GO:0008270">
    <property type="term" value="F:zinc ion binding"/>
    <property type="evidence" value="ECO:0007669"/>
    <property type="project" value="UniProtKB-KW"/>
</dbReference>
<keyword evidence="10" id="KW-0804">Transcription</keyword>
<name>A0AAV6Z8B3_ENGPU</name>
<evidence type="ECO:0000256" key="8">
    <source>
        <dbReference type="ARBA" id="ARBA00023015"/>
    </source>
</evidence>
<dbReference type="FunFam" id="3.30.160.60:FF:000706">
    <property type="entry name" value="Zinc finger protein"/>
    <property type="match status" value="1"/>
</dbReference>
<evidence type="ECO:0000256" key="5">
    <source>
        <dbReference type="ARBA" id="ARBA00022737"/>
    </source>
</evidence>
<feature type="domain" description="C2H2-type" evidence="14">
    <location>
        <begin position="229"/>
        <end position="256"/>
    </location>
</feature>
<dbReference type="Proteomes" id="UP000824782">
    <property type="component" value="Unassembled WGS sequence"/>
</dbReference>
<comment type="similarity">
    <text evidence="3">Belongs to the krueppel C2H2-type zinc-finger protein family.</text>
</comment>
<keyword evidence="4" id="KW-0479">Metal-binding</keyword>
<dbReference type="SUPFAM" id="SSF57667">
    <property type="entry name" value="beta-beta-alpha zinc fingers"/>
    <property type="match status" value="4"/>
</dbReference>
<feature type="domain" description="C2H2-type" evidence="14">
    <location>
        <begin position="368"/>
        <end position="393"/>
    </location>
</feature>
<evidence type="ECO:0000256" key="3">
    <source>
        <dbReference type="ARBA" id="ARBA00006991"/>
    </source>
</evidence>
<evidence type="ECO:0000256" key="10">
    <source>
        <dbReference type="ARBA" id="ARBA00023163"/>
    </source>
</evidence>
<dbReference type="SMART" id="SM00355">
    <property type="entry name" value="ZnF_C2H2"/>
    <property type="match status" value="6"/>
</dbReference>
<reference evidence="16" key="1">
    <citation type="thesis" date="2020" institute="ProQuest LLC" country="789 East Eisenhower Parkway, Ann Arbor, MI, USA">
        <title>Comparative Genomics and Chromosome Evolution.</title>
        <authorList>
            <person name="Mudd A.B."/>
        </authorList>
    </citation>
    <scope>NUCLEOTIDE SEQUENCE</scope>
    <source>
        <strain evidence="16">237g6f4</strain>
        <tissue evidence="16">Blood</tissue>
    </source>
</reference>
<dbReference type="Pfam" id="PF01352">
    <property type="entry name" value="KRAB"/>
    <property type="match status" value="1"/>
</dbReference>
<dbReference type="Pfam" id="PF00096">
    <property type="entry name" value="zf-C2H2"/>
    <property type="match status" value="5"/>
</dbReference>
<dbReference type="InterPro" id="IPR036236">
    <property type="entry name" value="Znf_C2H2_sf"/>
</dbReference>
<feature type="region of interest" description="Disordered" evidence="13">
    <location>
        <begin position="97"/>
        <end position="117"/>
    </location>
</feature>
<keyword evidence="17" id="KW-1185">Reference proteome</keyword>
<dbReference type="PROSITE" id="PS50157">
    <property type="entry name" value="ZINC_FINGER_C2H2_2"/>
    <property type="match status" value="6"/>
</dbReference>
<feature type="domain" description="C2H2-type" evidence="14">
    <location>
        <begin position="284"/>
        <end position="311"/>
    </location>
</feature>
<evidence type="ECO:0000256" key="2">
    <source>
        <dbReference type="ARBA" id="ARBA00004123"/>
    </source>
</evidence>
<dbReference type="PANTHER" id="PTHR24394">
    <property type="entry name" value="ZINC FINGER PROTEIN"/>
    <property type="match status" value="1"/>
</dbReference>
<dbReference type="InterPro" id="IPR001909">
    <property type="entry name" value="KRAB"/>
</dbReference>
<feature type="domain" description="KRAB" evidence="15">
    <location>
        <begin position="16"/>
        <end position="112"/>
    </location>
</feature>
<keyword evidence="7" id="KW-0862">Zinc</keyword>
<evidence type="ECO:0000313" key="17">
    <source>
        <dbReference type="Proteomes" id="UP000824782"/>
    </source>
</evidence>
<proteinExistence type="inferred from homology"/>
<dbReference type="InterPro" id="IPR036051">
    <property type="entry name" value="KRAB_dom_sf"/>
</dbReference>
<feature type="domain" description="C2H2-type" evidence="14">
    <location>
        <begin position="256"/>
        <end position="283"/>
    </location>
</feature>
<evidence type="ECO:0000256" key="4">
    <source>
        <dbReference type="ARBA" id="ARBA00022723"/>
    </source>
</evidence>
<keyword evidence="9" id="KW-0238">DNA-binding</keyword>
<evidence type="ECO:0000256" key="13">
    <source>
        <dbReference type="SAM" id="MobiDB-lite"/>
    </source>
</evidence>
<protein>
    <submittedName>
        <fullName evidence="16">Uncharacterized protein</fullName>
    </submittedName>
</protein>
<dbReference type="InterPro" id="IPR013087">
    <property type="entry name" value="Znf_C2H2_type"/>
</dbReference>